<feature type="compositionally biased region" description="Basic and acidic residues" evidence="1">
    <location>
        <begin position="52"/>
        <end position="80"/>
    </location>
</feature>
<sequence length="160" mass="18139">MVSDIFRPRSPGPRLPLQHPPEPLGLHRTTPPDRGTPPPDHRVWCEVTPGGEESRHREEEQSRHREEEQSRHREEEESRHLGGRAGTGRKRRAGTGRKRRAGTGSRDVAPESYSRSFPLGLHIPRNLHTYTRTPHPGHDEGHCRLLPCPDRGLLVGMVPL</sequence>
<name>A0A9N7U5B6_PLEPL</name>
<dbReference type="AlphaFoldDB" id="A0A9N7U5B6"/>
<organism evidence="2 3">
    <name type="scientific">Pleuronectes platessa</name>
    <name type="common">European plaice</name>
    <dbReference type="NCBI Taxonomy" id="8262"/>
    <lineage>
        <taxon>Eukaryota</taxon>
        <taxon>Metazoa</taxon>
        <taxon>Chordata</taxon>
        <taxon>Craniata</taxon>
        <taxon>Vertebrata</taxon>
        <taxon>Euteleostomi</taxon>
        <taxon>Actinopterygii</taxon>
        <taxon>Neopterygii</taxon>
        <taxon>Teleostei</taxon>
        <taxon>Neoteleostei</taxon>
        <taxon>Acanthomorphata</taxon>
        <taxon>Carangaria</taxon>
        <taxon>Pleuronectiformes</taxon>
        <taxon>Pleuronectoidei</taxon>
        <taxon>Pleuronectidae</taxon>
        <taxon>Pleuronectes</taxon>
    </lineage>
</organism>
<dbReference type="Proteomes" id="UP001153269">
    <property type="component" value="Unassembled WGS sequence"/>
</dbReference>
<reference evidence="2" key="1">
    <citation type="submission" date="2020-03" db="EMBL/GenBank/DDBJ databases">
        <authorList>
            <person name="Weist P."/>
        </authorList>
    </citation>
    <scope>NUCLEOTIDE SEQUENCE</scope>
</reference>
<feature type="compositionally biased region" description="Basic residues" evidence="1">
    <location>
        <begin position="87"/>
        <end position="101"/>
    </location>
</feature>
<dbReference type="EMBL" id="CADEAL010000719">
    <property type="protein sequence ID" value="CAB1424271.1"/>
    <property type="molecule type" value="Genomic_DNA"/>
</dbReference>
<comment type="caution">
    <text evidence="2">The sequence shown here is derived from an EMBL/GenBank/DDBJ whole genome shotgun (WGS) entry which is preliminary data.</text>
</comment>
<evidence type="ECO:0000313" key="3">
    <source>
        <dbReference type="Proteomes" id="UP001153269"/>
    </source>
</evidence>
<feature type="compositionally biased region" description="Pro residues" evidence="1">
    <location>
        <begin position="10"/>
        <end position="23"/>
    </location>
</feature>
<feature type="region of interest" description="Disordered" evidence="1">
    <location>
        <begin position="1"/>
        <end position="114"/>
    </location>
</feature>
<keyword evidence="3" id="KW-1185">Reference proteome</keyword>
<accession>A0A9N7U5B6</accession>
<proteinExistence type="predicted"/>
<evidence type="ECO:0000313" key="2">
    <source>
        <dbReference type="EMBL" id="CAB1424271.1"/>
    </source>
</evidence>
<protein>
    <submittedName>
        <fullName evidence="2">Uncharacterized protein</fullName>
    </submittedName>
</protein>
<gene>
    <name evidence="2" type="ORF">PLEPLA_LOCUS12193</name>
</gene>
<evidence type="ECO:0000256" key="1">
    <source>
        <dbReference type="SAM" id="MobiDB-lite"/>
    </source>
</evidence>